<dbReference type="Proteomes" id="UP000663844">
    <property type="component" value="Unassembled WGS sequence"/>
</dbReference>
<reference evidence="1" key="1">
    <citation type="submission" date="2021-02" db="EMBL/GenBank/DDBJ databases">
        <authorList>
            <person name="Nowell W R."/>
        </authorList>
    </citation>
    <scope>NUCLEOTIDE SEQUENCE</scope>
</reference>
<comment type="caution">
    <text evidence="1">The sequence shown here is derived from an EMBL/GenBank/DDBJ whole genome shotgun (WGS) entry which is preliminary data.</text>
</comment>
<organism evidence="1 2">
    <name type="scientific">Adineta steineri</name>
    <dbReference type="NCBI Taxonomy" id="433720"/>
    <lineage>
        <taxon>Eukaryota</taxon>
        <taxon>Metazoa</taxon>
        <taxon>Spiralia</taxon>
        <taxon>Gnathifera</taxon>
        <taxon>Rotifera</taxon>
        <taxon>Eurotatoria</taxon>
        <taxon>Bdelloidea</taxon>
        <taxon>Adinetida</taxon>
        <taxon>Adinetidae</taxon>
        <taxon>Adineta</taxon>
    </lineage>
</organism>
<gene>
    <name evidence="1" type="ORF">OXD698_LOCUS48214</name>
</gene>
<feature type="non-terminal residue" evidence="1">
    <location>
        <position position="1"/>
    </location>
</feature>
<evidence type="ECO:0000313" key="1">
    <source>
        <dbReference type="EMBL" id="CAF4340695.1"/>
    </source>
</evidence>
<dbReference type="EMBL" id="CAJOAZ010019854">
    <property type="protein sequence ID" value="CAF4340695.1"/>
    <property type="molecule type" value="Genomic_DNA"/>
</dbReference>
<feature type="non-terminal residue" evidence="1">
    <location>
        <position position="205"/>
    </location>
</feature>
<evidence type="ECO:0000313" key="2">
    <source>
        <dbReference type="Proteomes" id="UP000663844"/>
    </source>
</evidence>
<name>A0A820KI88_9BILA</name>
<proteinExistence type="predicted"/>
<accession>A0A820KI88</accession>
<sequence length="205" mass="24862">ESKLLRKQSSHWQTVRQVLIPSPNKVLRACPNDHELLEQPMFSSELMQSVSNDLNCLNKQTYLTQTFQNLYEQSLLFHTFQSYVQYKNLIQFVYETKQEEEQELPNSNKFLNEFIIYNDLRVCQCADYVLTVYIKLVEYHTNLYDMHEKLVDDKRDYLRRKQFDRIIYYRIEICQLLLHSNCLQRLLVEIENGRKFLDKFQNDII</sequence>
<dbReference type="AlphaFoldDB" id="A0A820KI88"/>
<protein>
    <submittedName>
        <fullName evidence="1">Uncharacterized protein</fullName>
    </submittedName>
</protein>